<keyword evidence="2" id="KW-1185">Reference proteome</keyword>
<evidence type="ECO:0000313" key="1">
    <source>
        <dbReference type="EMBL" id="TCC92239.1"/>
    </source>
</evidence>
<proteinExistence type="predicted"/>
<dbReference type="AlphaFoldDB" id="A0A4R0MY49"/>
<dbReference type="InterPro" id="IPR046233">
    <property type="entry name" value="DUF6266"/>
</dbReference>
<name>A0A4R0MY49_9SPHI</name>
<dbReference type="Pfam" id="PF19781">
    <property type="entry name" value="DUF6266"/>
    <property type="match status" value="1"/>
</dbReference>
<dbReference type="Proteomes" id="UP000292884">
    <property type="component" value="Unassembled WGS sequence"/>
</dbReference>
<dbReference type="EMBL" id="SJSK01000002">
    <property type="protein sequence ID" value="TCC92239.1"/>
    <property type="molecule type" value="Genomic_DNA"/>
</dbReference>
<dbReference type="RefSeq" id="WP_131553179.1">
    <property type="nucleotide sequence ID" value="NZ_SJSK01000002.1"/>
</dbReference>
<accession>A0A4R0MY49</accession>
<reference evidence="1 2" key="1">
    <citation type="submission" date="2019-02" db="EMBL/GenBank/DDBJ databases">
        <title>Pedobacter sp. RP-1-13 sp. nov., isolated from Arctic soil.</title>
        <authorList>
            <person name="Dahal R.H."/>
        </authorList>
    </citation>
    <scope>NUCLEOTIDE SEQUENCE [LARGE SCALE GENOMIC DNA]</scope>
    <source>
        <strain evidence="1 2">RP-1-13</strain>
    </source>
</reference>
<evidence type="ECO:0000313" key="2">
    <source>
        <dbReference type="Proteomes" id="UP000292884"/>
    </source>
</evidence>
<sequence length="211" mass="23334">MAVGRNGINGNFRGKVGSVVGVELNGQQVLRGLPRKRTSPPTEKELLNRLKFAVSQRWLEPLTDFLRIGFKGYQPTYQGFVAAKSYNQKNALESDGNGGFLINPELALVSCGTQPLPLTTNISCAENQELIYEWSTEYKGEYNDQAMLVAYDIENGRVFYDAGAATRNSGTAKLKLEKRHAGRTFHLYLAFIADDRSSKSNSTYLGSVVVI</sequence>
<gene>
    <name evidence="1" type="ORF">EZ428_10965</name>
</gene>
<organism evidence="1 2">
    <name type="scientific">Pedobacter frigiditerrae</name>
    <dbReference type="NCBI Taxonomy" id="2530452"/>
    <lineage>
        <taxon>Bacteria</taxon>
        <taxon>Pseudomonadati</taxon>
        <taxon>Bacteroidota</taxon>
        <taxon>Sphingobacteriia</taxon>
        <taxon>Sphingobacteriales</taxon>
        <taxon>Sphingobacteriaceae</taxon>
        <taxon>Pedobacter</taxon>
    </lineage>
</organism>
<dbReference type="OrthoDB" id="821958at2"/>
<protein>
    <submittedName>
        <fullName evidence="1">Uncharacterized protein</fullName>
    </submittedName>
</protein>
<comment type="caution">
    <text evidence="1">The sequence shown here is derived from an EMBL/GenBank/DDBJ whole genome shotgun (WGS) entry which is preliminary data.</text>
</comment>